<dbReference type="Proteomes" id="UP001054902">
    <property type="component" value="Unassembled WGS sequence"/>
</dbReference>
<evidence type="ECO:0000256" key="1">
    <source>
        <dbReference type="SAM" id="MobiDB-lite"/>
    </source>
</evidence>
<dbReference type="EMBL" id="BLLK01000061">
    <property type="protein sequence ID" value="GFH58238.1"/>
    <property type="molecule type" value="Genomic_DNA"/>
</dbReference>
<dbReference type="AlphaFoldDB" id="A0AAD3D5M8"/>
<evidence type="ECO:0000313" key="3">
    <source>
        <dbReference type="Proteomes" id="UP001054902"/>
    </source>
</evidence>
<feature type="region of interest" description="Disordered" evidence="1">
    <location>
        <begin position="128"/>
        <end position="148"/>
    </location>
</feature>
<reference evidence="2 3" key="1">
    <citation type="journal article" date="2021" name="Sci. Rep.">
        <title>The genome of the diatom Chaetoceros tenuissimus carries an ancient integrated fragment of an extant virus.</title>
        <authorList>
            <person name="Hongo Y."/>
            <person name="Kimura K."/>
            <person name="Takaki Y."/>
            <person name="Yoshida Y."/>
            <person name="Baba S."/>
            <person name="Kobayashi G."/>
            <person name="Nagasaki K."/>
            <person name="Hano T."/>
            <person name="Tomaru Y."/>
        </authorList>
    </citation>
    <scope>NUCLEOTIDE SEQUENCE [LARGE SCALE GENOMIC DNA]</scope>
    <source>
        <strain evidence="2 3">NIES-3715</strain>
    </source>
</reference>
<sequence length="272" mass="31177">MHDSYRSNFCLSEYMHDIHAIQVLKEKKAQQVEREHIRSSYGCSNAYPRIIQSSSSLRSKTLPITGNESDENTYLRLNENNRHVKLYEKGVEKLRGERRAEEIRRKCLENREVALRFPTERQLSSYNSAVKKMRSKRESSRCEKKKTQRTERNVANTFAIIHDGVDAHEVTALHYSPDMDQYKKAIKSAFDGVILKLSKDTISVLTDDDDALGRCELKNNIADYIFEETGALIGSHIDSVFEETKELESEHSDGVTRIGMSLTETGVELALQ</sequence>
<accession>A0AAD3D5M8</accession>
<evidence type="ECO:0000313" key="2">
    <source>
        <dbReference type="EMBL" id="GFH58238.1"/>
    </source>
</evidence>
<keyword evidence="3" id="KW-1185">Reference proteome</keyword>
<gene>
    <name evidence="2" type="ORF">CTEN210_14714</name>
</gene>
<name>A0AAD3D5M8_9STRA</name>
<proteinExistence type="predicted"/>
<comment type="caution">
    <text evidence="2">The sequence shown here is derived from an EMBL/GenBank/DDBJ whole genome shotgun (WGS) entry which is preliminary data.</text>
</comment>
<organism evidence="2 3">
    <name type="scientific">Chaetoceros tenuissimus</name>
    <dbReference type="NCBI Taxonomy" id="426638"/>
    <lineage>
        <taxon>Eukaryota</taxon>
        <taxon>Sar</taxon>
        <taxon>Stramenopiles</taxon>
        <taxon>Ochrophyta</taxon>
        <taxon>Bacillariophyta</taxon>
        <taxon>Coscinodiscophyceae</taxon>
        <taxon>Chaetocerotophycidae</taxon>
        <taxon>Chaetocerotales</taxon>
        <taxon>Chaetocerotaceae</taxon>
        <taxon>Chaetoceros</taxon>
    </lineage>
</organism>
<protein>
    <submittedName>
        <fullName evidence="2">Uncharacterized protein</fullName>
    </submittedName>
</protein>